<proteinExistence type="inferred from homology"/>
<comment type="subcellular location">
    <subcellularLocation>
        <location evidence="1 8">Cell outer membrane</location>
        <topology evidence="1 8">Multi-pass membrane protein</topology>
    </subcellularLocation>
</comment>
<protein>
    <recommendedName>
        <fullName evidence="14">SusC/RagA family TonB-linked outer membrane protein</fullName>
    </recommendedName>
</protein>
<dbReference type="Pfam" id="PF00593">
    <property type="entry name" value="TonB_dep_Rec_b-barrel"/>
    <property type="match status" value="1"/>
</dbReference>
<evidence type="ECO:0000256" key="5">
    <source>
        <dbReference type="ARBA" id="ARBA00023077"/>
    </source>
</evidence>
<keyword evidence="13" id="KW-1185">Reference proteome</keyword>
<dbReference type="Gene3D" id="2.170.130.10">
    <property type="entry name" value="TonB-dependent receptor, plug domain"/>
    <property type="match status" value="1"/>
</dbReference>
<name>A0A1A9I8P7_9BACT</name>
<dbReference type="KEGG" id="nia:A8C56_15820"/>
<reference evidence="12 13" key="1">
    <citation type="submission" date="2016-05" db="EMBL/GenBank/DDBJ databases">
        <title>Niabella ginsenosidivorans BS26 whole genome sequencing.</title>
        <authorList>
            <person name="Im W.T."/>
            <person name="Siddiqi M.Z."/>
        </authorList>
    </citation>
    <scope>NUCLEOTIDE SEQUENCE [LARGE SCALE GENOMIC DNA]</scope>
    <source>
        <strain evidence="12 13">BS26</strain>
    </source>
</reference>
<dbReference type="InterPro" id="IPR023996">
    <property type="entry name" value="TonB-dep_OMP_SusC/RagA"/>
</dbReference>
<dbReference type="GO" id="GO:0009279">
    <property type="term" value="C:cell outer membrane"/>
    <property type="evidence" value="ECO:0007669"/>
    <property type="project" value="UniProtKB-SubCell"/>
</dbReference>
<dbReference type="PROSITE" id="PS52016">
    <property type="entry name" value="TONB_DEPENDENT_REC_3"/>
    <property type="match status" value="1"/>
</dbReference>
<evidence type="ECO:0000259" key="10">
    <source>
        <dbReference type="Pfam" id="PF00593"/>
    </source>
</evidence>
<keyword evidence="4 8" id="KW-0812">Transmembrane</keyword>
<keyword evidence="6 8" id="KW-0472">Membrane</keyword>
<dbReference type="Gene3D" id="2.40.170.20">
    <property type="entry name" value="TonB-dependent receptor, beta-barrel domain"/>
    <property type="match status" value="1"/>
</dbReference>
<evidence type="ECO:0000256" key="2">
    <source>
        <dbReference type="ARBA" id="ARBA00022448"/>
    </source>
</evidence>
<dbReference type="NCBIfam" id="TIGR04057">
    <property type="entry name" value="SusC_RagA_signa"/>
    <property type="match status" value="1"/>
</dbReference>
<organism evidence="12 13">
    <name type="scientific">Niabella ginsenosidivorans</name>
    <dbReference type="NCBI Taxonomy" id="1176587"/>
    <lineage>
        <taxon>Bacteria</taxon>
        <taxon>Pseudomonadati</taxon>
        <taxon>Bacteroidota</taxon>
        <taxon>Chitinophagia</taxon>
        <taxon>Chitinophagales</taxon>
        <taxon>Chitinophagaceae</taxon>
        <taxon>Niabella</taxon>
    </lineage>
</organism>
<feature type="domain" description="TonB-dependent receptor plug" evidence="11">
    <location>
        <begin position="113"/>
        <end position="231"/>
    </location>
</feature>
<evidence type="ECO:0000256" key="9">
    <source>
        <dbReference type="RuleBase" id="RU003357"/>
    </source>
</evidence>
<dbReference type="InterPro" id="IPR008969">
    <property type="entry name" value="CarboxyPept-like_regulatory"/>
</dbReference>
<keyword evidence="5 9" id="KW-0798">TonB box</keyword>
<dbReference type="SUPFAM" id="SSF56935">
    <property type="entry name" value="Porins"/>
    <property type="match status" value="1"/>
</dbReference>
<dbReference type="EMBL" id="CP015772">
    <property type="protein sequence ID" value="ANH83996.1"/>
    <property type="molecule type" value="Genomic_DNA"/>
</dbReference>
<comment type="similarity">
    <text evidence="8 9">Belongs to the TonB-dependent receptor family.</text>
</comment>
<dbReference type="InterPro" id="IPR037066">
    <property type="entry name" value="Plug_dom_sf"/>
</dbReference>
<dbReference type="InterPro" id="IPR023997">
    <property type="entry name" value="TonB-dep_OMP_SusC/RagA_CS"/>
</dbReference>
<evidence type="ECO:0000256" key="3">
    <source>
        <dbReference type="ARBA" id="ARBA00022452"/>
    </source>
</evidence>
<dbReference type="InterPro" id="IPR000531">
    <property type="entry name" value="Beta-barrel_TonB"/>
</dbReference>
<evidence type="ECO:0000256" key="1">
    <source>
        <dbReference type="ARBA" id="ARBA00004571"/>
    </source>
</evidence>
<dbReference type="Proteomes" id="UP000077667">
    <property type="component" value="Chromosome"/>
</dbReference>
<gene>
    <name evidence="12" type="ORF">A8C56_15820</name>
</gene>
<dbReference type="AlphaFoldDB" id="A0A1A9I8P7"/>
<feature type="domain" description="TonB-dependent receptor-like beta-barrel" evidence="10">
    <location>
        <begin position="417"/>
        <end position="1010"/>
    </location>
</feature>
<evidence type="ECO:0000313" key="13">
    <source>
        <dbReference type="Proteomes" id="UP000077667"/>
    </source>
</evidence>
<sequence length="1054" mass="114657">MKSPAVIPAPAPVKPRVANNAIPVSGTVTDSAGAPIANVSVVVKGTRQGTNTNAAGAFSINAPENATLIFSSVGYEEREVNVNGQRRLHVVLRAKAGEMDQVVVIGYGTMRRSEVTGSIANVKGDEVADKPVLSFDAALNGRATGVSMTSSEGVANAAPVFRIRGVNSLSLSSYPLIVVDGVPMYTDDINVGGNATNNPLSSISPDDIESIDIAKDAAATSIYGSRAANGVVFVTTKSGKRGRAKVFYNASFGINKAARLAEVLNAEQYLEIKNEGLKNAGTYDPDKNYYGTSIGPDGKVVDTRWYDYIFRTGRFQNHSVSISGANDKTTYYFSAGYNDRDGIVRGNDFNRKSLDYNIEHKVNNWLKLGSKTNFGSNYTSAILSTGQGVSSTSANSIAYRLGFISAPIVGPYNRDGSFNVVGPNIGIMDNQGHLTATARLGYTNPVVTLSYNDDNTSNIFIQSSNYVEIRPVSWITFKSLYGINNMYSRTERYFDPRTNEGQSAKGSATGVSAKRETTIWTNTLNLNRDFNEHNFDLLLGEEEQTFKGDGFGLTRSNQSDPFYSNLQGGFSNVAISNTTDRVFYNYLISMFSRLQYNYGKKYYLSANFRRDETSVLGANNKDGNFWGFSGAWQIDREQFWENTGISKVISNLKLNASYGKVGNIAGIGDFASLATYNAILYGTAPGLYYASAGNQDLKWETSKKLDIGLNIGLLDNRFMIDLSYYKNNIDGLIFSVPVPSSAGLPGDQINAVLSNIGSMYNQGLELSLNGKLIQSENLTWNSNLNISYNKNEVTALAPGVPSLLIDAGAGVISASLPGYPVGMIYAIRTAGVDPATGRRIFLDGSGKKVFYQQVVPASGGYQWEYEDGSEAPPVSTTQDGVVYKNTNPKFFGGFSNTFRFKNFDIDFLITYQLGGYMYYATQASLMDMRFQNNSVKVLNRWQKPGDITDVPKVVDGDITSWGYSTPLTCNVYKSDYARLKNLSIGYNLPRKWLDPIKFSSIRLYVSGQNLAIVTPYPGADPEVTSSGNATATQGFDKNMTPNARTYAVGVQVGF</sequence>
<dbReference type="Pfam" id="PF07715">
    <property type="entry name" value="Plug"/>
    <property type="match status" value="1"/>
</dbReference>
<dbReference type="InterPro" id="IPR039426">
    <property type="entry name" value="TonB-dep_rcpt-like"/>
</dbReference>
<evidence type="ECO:0000256" key="7">
    <source>
        <dbReference type="ARBA" id="ARBA00023237"/>
    </source>
</evidence>
<dbReference type="NCBIfam" id="TIGR04056">
    <property type="entry name" value="OMP_RagA_SusC"/>
    <property type="match status" value="1"/>
</dbReference>
<evidence type="ECO:0008006" key="14">
    <source>
        <dbReference type="Google" id="ProtNLM"/>
    </source>
</evidence>
<keyword evidence="7 8" id="KW-0998">Cell outer membrane</keyword>
<keyword evidence="3 8" id="KW-1134">Transmembrane beta strand</keyword>
<dbReference type="InterPro" id="IPR012910">
    <property type="entry name" value="Plug_dom"/>
</dbReference>
<evidence type="ECO:0000313" key="12">
    <source>
        <dbReference type="EMBL" id="ANH83996.1"/>
    </source>
</evidence>
<keyword evidence="2 8" id="KW-0813">Transport</keyword>
<accession>A0A1A9I8P7</accession>
<dbReference type="InterPro" id="IPR036942">
    <property type="entry name" value="Beta-barrel_TonB_sf"/>
</dbReference>
<evidence type="ECO:0000256" key="8">
    <source>
        <dbReference type="PROSITE-ProRule" id="PRU01360"/>
    </source>
</evidence>
<evidence type="ECO:0000256" key="4">
    <source>
        <dbReference type="ARBA" id="ARBA00022692"/>
    </source>
</evidence>
<dbReference type="STRING" id="1176587.A8C56_15820"/>
<dbReference type="Pfam" id="PF13715">
    <property type="entry name" value="CarbopepD_reg_2"/>
    <property type="match status" value="1"/>
</dbReference>
<dbReference type="SUPFAM" id="SSF49464">
    <property type="entry name" value="Carboxypeptidase regulatory domain-like"/>
    <property type="match status" value="1"/>
</dbReference>
<evidence type="ECO:0000256" key="6">
    <source>
        <dbReference type="ARBA" id="ARBA00023136"/>
    </source>
</evidence>
<evidence type="ECO:0000259" key="11">
    <source>
        <dbReference type="Pfam" id="PF07715"/>
    </source>
</evidence>
<dbReference type="Gene3D" id="2.60.40.1120">
    <property type="entry name" value="Carboxypeptidase-like, regulatory domain"/>
    <property type="match status" value="1"/>
</dbReference>